<proteinExistence type="predicted"/>
<sequence length="164" mass="19276">MNKRIFSLVCIVLYILLAATIDCSEQKHDRSKESGLRSRIIRAIKQIKRINKKNDIESKRETQSNNNNNYDYERKCKNLINNRTLADVDNQFYLNNFYEANLNLVDACNDDEIKCIQYVIDKHVKKFKVSSMLFELKGINMGMKFLIHKVVMKSSKFSKEKIIS</sequence>
<organism evidence="2">
    <name type="scientific">Plasmodium chabaudi adami</name>
    <dbReference type="NCBI Taxonomy" id="5826"/>
    <lineage>
        <taxon>Eukaryota</taxon>
        <taxon>Sar</taxon>
        <taxon>Alveolata</taxon>
        <taxon>Apicomplexa</taxon>
        <taxon>Aconoidasida</taxon>
        <taxon>Haemosporida</taxon>
        <taxon>Plasmodiidae</taxon>
        <taxon>Plasmodium</taxon>
        <taxon>Plasmodium (Vinckeia)</taxon>
    </lineage>
</organism>
<feature type="chain" id="PRO_5008750166" evidence="1">
    <location>
        <begin position="21"/>
        <end position="164"/>
    </location>
</feature>
<dbReference type="EMBL" id="FMIN01000532">
    <property type="protein sequence ID" value="SCL95030.1"/>
    <property type="molecule type" value="Genomic_DNA"/>
</dbReference>
<dbReference type="InterPro" id="IPR006484">
    <property type="entry name" value="PYST_B"/>
</dbReference>
<evidence type="ECO:0000256" key="1">
    <source>
        <dbReference type="SAM" id="SignalP"/>
    </source>
</evidence>
<dbReference type="Proteomes" id="UP000507536">
    <property type="component" value="Unassembled WGS sequence"/>
</dbReference>
<dbReference type="AlphaFoldDB" id="A0A1C6WYG3"/>
<reference evidence="2" key="1">
    <citation type="submission" date="2016-08" db="EMBL/GenBank/DDBJ databases">
        <authorList>
            <consortium name="Pathogen Informatics"/>
        </authorList>
    </citation>
    <scope>NUCLEOTIDE SEQUENCE</scope>
    <source>
        <strain evidence="2">DS</strain>
    </source>
</reference>
<feature type="signal peptide" evidence="1">
    <location>
        <begin position="1"/>
        <end position="20"/>
    </location>
</feature>
<dbReference type="Pfam" id="PF09592">
    <property type="entry name" value="DUF2031"/>
    <property type="match status" value="1"/>
</dbReference>
<accession>A0A1C6WYG3</accession>
<evidence type="ECO:0000313" key="2">
    <source>
        <dbReference type="EMBL" id="SCL95030.1"/>
    </source>
</evidence>
<gene>
    <name evidence="2" type="ORF">PCHDS_000562700</name>
</gene>
<name>A0A1C6WYG3_PLACE</name>
<dbReference type="NCBIfam" id="TIGR01601">
    <property type="entry name" value="PYST-C1"/>
    <property type="match status" value="1"/>
</dbReference>
<protein>
    <submittedName>
        <fullName evidence="2">Uncharacterized protein</fullName>
    </submittedName>
</protein>
<dbReference type="InterPro" id="IPR006488">
    <property type="entry name" value="PYST-C1_N"/>
</dbReference>
<keyword evidence="1" id="KW-0732">Signal</keyword>